<dbReference type="InterPro" id="IPR043128">
    <property type="entry name" value="Rev_trsase/Diguanyl_cyclase"/>
</dbReference>
<evidence type="ECO:0000313" key="3">
    <source>
        <dbReference type="Proteomes" id="UP000288805"/>
    </source>
</evidence>
<dbReference type="Gene3D" id="3.30.70.270">
    <property type="match status" value="1"/>
</dbReference>
<feature type="domain" description="Integrase zinc-binding" evidence="1">
    <location>
        <begin position="93"/>
        <end position="148"/>
    </location>
</feature>
<dbReference type="Pfam" id="PF17921">
    <property type="entry name" value="Integrase_H2C2"/>
    <property type="match status" value="1"/>
</dbReference>
<dbReference type="SUPFAM" id="SSF56672">
    <property type="entry name" value="DNA/RNA polymerases"/>
    <property type="match status" value="1"/>
</dbReference>
<sequence length="164" mass="19512">MDHSKVEAVQEWKRPTNVFKVRSFLGLAGYYKRKVDVVLDALSRKNYGQLSSLWLRKFEMYVVIEDFELCFGWEGQDGTMRFKGRLCVPRDVELRNKLLIDDHRAKYTIHLGSTRMYQDLKRQFWWSKMKRDIAQYVANCQICQQVKVEHQKPVGLLQPLLIPK</sequence>
<dbReference type="InterPro" id="IPR041588">
    <property type="entry name" value="Integrase_H2C2"/>
</dbReference>
<dbReference type="FunFam" id="1.10.340.70:FF:000001">
    <property type="entry name" value="Retrovirus-related Pol polyprotein from transposon gypsy-like Protein"/>
    <property type="match status" value="1"/>
</dbReference>
<evidence type="ECO:0000259" key="1">
    <source>
        <dbReference type="Pfam" id="PF17921"/>
    </source>
</evidence>
<evidence type="ECO:0000313" key="2">
    <source>
        <dbReference type="EMBL" id="RVX05688.1"/>
    </source>
</evidence>
<reference evidence="2 3" key="1">
    <citation type="journal article" date="2018" name="PLoS Genet.">
        <title>Population sequencing reveals clonal diversity and ancestral inbreeding in the grapevine cultivar Chardonnay.</title>
        <authorList>
            <person name="Roach M.J."/>
            <person name="Johnson D.L."/>
            <person name="Bohlmann J."/>
            <person name="van Vuuren H.J."/>
            <person name="Jones S.J."/>
            <person name="Pretorius I.S."/>
            <person name="Schmidt S.A."/>
            <person name="Borneman A.R."/>
        </authorList>
    </citation>
    <scope>NUCLEOTIDE SEQUENCE [LARGE SCALE GENOMIC DNA]</scope>
    <source>
        <strain evidence="3">cv. Chardonnay</strain>
        <tissue evidence="2">Leaf</tissue>
    </source>
</reference>
<dbReference type="EMBL" id="QGNW01000055">
    <property type="protein sequence ID" value="RVX05688.1"/>
    <property type="molecule type" value="Genomic_DNA"/>
</dbReference>
<proteinExistence type="predicted"/>
<dbReference type="InterPro" id="IPR043502">
    <property type="entry name" value="DNA/RNA_pol_sf"/>
</dbReference>
<comment type="caution">
    <text evidence="2">The sequence shown here is derived from an EMBL/GenBank/DDBJ whole genome shotgun (WGS) entry which is preliminary data.</text>
</comment>
<dbReference type="PANTHER" id="PTHR37984">
    <property type="entry name" value="PROTEIN CBG26694"/>
    <property type="match status" value="1"/>
</dbReference>
<protein>
    <recommendedName>
        <fullName evidence="1">Integrase zinc-binding domain-containing protein</fullName>
    </recommendedName>
</protein>
<dbReference type="Proteomes" id="UP000288805">
    <property type="component" value="Unassembled WGS sequence"/>
</dbReference>
<name>A0A438J9P2_VITVI</name>
<dbReference type="AlphaFoldDB" id="A0A438J9P2"/>
<dbReference type="InterPro" id="IPR050951">
    <property type="entry name" value="Retrovirus_Pol_polyprotein"/>
</dbReference>
<gene>
    <name evidence="2" type="ORF">CK203_027343</name>
</gene>
<dbReference type="PANTHER" id="PTHR37984:SF5">
    <property type="entry name" value="PROTEIN NYNRIN-LIKE"/>
    <property type="match status" value="1"/>
</dbReference>
<dbReference type="Gene3D" id="1.10.340.70">
    <property type="match status" value="1"/>
</dbReference>
<organism evidence="2 3">
    <name type="scientific">Vitis vinifera</name>
    <name type="common">Grape</name>
    <dbReference type="NCBI Taxonomy" id="29760"/>
    <lineage>
        <taxon>Eukaryota</taxon>
        <taxon>Viridiplantae</taxon>
        <taxon>Streptophyta</taxon>
        <taxon>Embryophyta</taxon>
        <taxon>Tracheophyta</taxon>
        <taxon>Spermatophyta</taxon>
        <taxon>Magnoliopsida</taxon>
        <taxon>eudicotyledons</taxon>
        <taxon>Gunneridae</taxon>
        <taxon>Pentapetalae</taxon>
        <taxon>rosids</taxon>
        <taxon>Vitales</taxon>
        <taxon>Vitaceae</taxon>
        <taxon>Viteae</taxon>
        <taxon>Vitis</taxon>
    </lineage>
</organism>
<accession>A0A438J9P2</accession>